<dbReference type="Proteomes" id="UP000669317">
    <property type="component" value="Unassembled WGS sequence"/>
</dbReference>
<sequence length="227" mass="24795">MAKTQPEPVRDPKADHLLTPQNCVLVLIDYQPEQYSSVTSSSREEITLNAVALCKLAQAYGIPVVLSTVAVDMGVNEGTIPEIRAALPGVEEIDRTGVNAWEDDDFRKAVQDTGRRKVVIGALWTEVCLAFPTLDMLAEGYEVYPVADAVGGISPAAHERAFDRMIQAGARPITAISFGCEIMRNWARGDSDKLREVMRWYFPQHRRLHKSLDGSGGAPISTGLTAA</sequence>
<evidence type="ECO:0000313" key="5">
    <source>
        <dbReference type="Proteomes" id="UP000669317"/>
    </source>
</evidence>
<keyword evidence="3" id="KW-0378">Hydrolase</keyword>
<reference evidence="3 4" key="1">
    <citation type="submission" date="2018-03" db="EMBL/GenBank/DDBJ databases">
        <authorList>
            <person name="Gully D."/>
        </authorList>
    </citation>
    <scope>NUCLEOTIDE SEQUENCE [LARGE SCALE GENOMIC DNA]</scope>
    <source>
        <strain evidence="3">ORS3257</strain>
    </source>
</reference>
<dbReference type="RefSeq" id="WP_122404514.1">
    <property type="nucleotide sequence ID" value="NZ_JAGIKT010000051.1"/>
</dbReference>
<dbReference type="Pfam" id="PF00857">
    <property type="entry name" value="Isochorismatase"/>
    <property type="match status" value="1"/>
</dbReference>
<evidence type="ECO:0000259" key="1">
    <source>
        <dbReference type="Pfam" id="PF00857"/>
    </source>
</evidence>
<organism evidence="3 4">
    <name type="scientific">Bradyrhizobium vignae</name>
    <dbReference type="NCBI Taxonomy" id="1549949"/>
    <lineage>
        <taxon>Bacteria</taxon>
        <taxon>Pseudomonadati</taxon>
        <taxon>Pseudomonadota</taxon>
        <taxon>Alphaproteobacteria</taxon>
        <taxon>Hyphomicrobiales</taxon>
        <taxon>Nitrobacteraceae</taxon>
        <taxon>Bradyrhizobium</taxon>
    </lineage>
</organism>
<evidence type="ECO:0000313" key="2">
    <source>
        <dbReference type="EMBL" id="MBP0113843.1"/>
    </source>
</evidence>
<dbReference type="InterPro" id="IPR036380">
    <property type="entry name" value="Isochorismatase-like_sf"/>
</dbReference>
<keyword evidence="5" id="KW-1185">Reference proteome</keyword>
<dbReference type="Proteomes" id="UP000246085">
    <property type="component" value="Chromosome BRAD3257"/>
</dbReference>
<evidence type="ECO:0000313" key="4">
    <source>
        <dbReference type="Proteomes" id="UP000246085"/>
    </source>
</evidence>
<dbReference type="Gene3D" id="3.40.50.850">
    <property type="entry name" value="Isochorismatase-like"/>
    <property type="match status" value="1"/>
</dbReference>
<dbReference type="InterPro" id="IPR053152">
    <property type="entry name" value="Hydrolase_YcaC-like"/>
</dbReference>
<dbReference type="SUPFAM" id="SSF52499">
    <property type="entry name" value="Isochorismatase-like hydrolases"/>
    <property type="match status" value="1"/>
</dbReference>
<dbReference type="PANTHER" id="PTHR43559">
    <property type="entry name" value="HYDROLASE YCAC-RELATED"/>
    <property type="match status" value="1"/>
</dbReference>
<dbReference type="EMBL" id="LS398110">
    <property type="protein sequence ID" value="SPP97020.1"/>
    <property type="molecule type" value="Genomic_DNA"/>
</dbReference>
<dbReference type="EMBL" id="JAGIKT010000051">
    <property type="protein sequence ID" value="MBP0113843.1"/>
    <property type="molecule type" value="Genomic_DNA"/>
</dbReference>
<protein>
    <submittedName>
        <fullName evidence="2 3">Hydrolase</fullName>
    </submittedName>
</protein>
<dbReference type="GO" id="GO:0016787">
    <property type="term" value="F:hydrolase activity"/>
    <property type="evidence" value="ECO:0007669"/>
    <property type="project" value="UniProtKB-KW"/>
</dbReference>
<dbReference type="PANTHER" id="PTHR43559:SF1">
    <property type="entry name" value="HYDROLASE"/>
    <property type="match status" value="1"/>
</dbReference>
<evidence type="ECO:0000313" key="3">
    <source>
        <dbReference type="EMBL" id="SPP97020.1"/>
    </source>
</evidence>
<dbReference type="InterPro" id="IPR000868">
    <property type="entry name" value="Isochorismatase-like_dom"/>
</dbReference>
<reference evidence="2 5" key="2">
    <citation type="submission" date="2021-03" db="EMBL/GenBank/DDBJ databases">
        <title>Genome Sequence of Bradyrhizobium vignae strain ISRA400.</title>
        <authorList>
            <person name="Tisa L.S."/>
            <person name="Svistoonoff S."/>
            <person name="Hocher V."/>
            <person name="Fall S."/>
            <person name="Zaiya A."/>
            <person name="Naing D."/>
            <person name="Niang N."/>
            <person name="Diouf A."/>
            <person name="Dasylva M.C."/>
            <person name="Toure O."/>
            <person name="Gueye M."/>
            <person name="Gully D."/>
            <person name="Tisseyre P."/>
            <person name="Simpson S."/>
            <person name="Morris K."/>
            <person name="Thomas W.K."/>
        </authorList>
    </citation>
    <scope>NUCLEOTIDE SEQUENCE [LARGE SCALE GENOMIC DNA]</scope>
    <source>
        <strain evidence="2 5">ISRA400</strain>
    </source>
</reference>
<accession>A0A2U3Q6K3</accession>
<name>A0A2U3Q6K3_9BRAD</name>
<gene>
    <name evidence="3" type="ORF">BRAD3257_6102</name>
    <name evidence="2" type="ORF">JWS04_22680</name>
</gene>
<dbReference type="AlphaFoldDB" id="A0A2U3Q6K3"/>
<feature type="domain" description="Isochorismatase-like" evidence="1">
    <location>
        <begin position="24"/>
        <end position="175"/>
    </location>
</feature>
<proteinExistence type="predicted"/>
<dbReference type="CDD" id="cd01012">
    <property type="entry name" value="YcaC_related"/>
    <property type="match status" value="1"/>
</dbReference>
<dbReference type="KEGG" id="bvz:BRAD3257_6102"/>